<dbReference type="AlphaFoldDB" id="A0A9N9SPM5"/>
<evidence type="ECO:0000313" key="5">
    <source>
        <dbReference type="Proteomes" id="UP001153737"/>
    </source>
</evidence>
<feature type="compositionally biased region" description="Basic and acidic residues" evidence="2">
    <location>
        <begin position="475"/>
        <end position="484"/>
    </location>
</feature>
<dbReference type="PROSITE" id="PS50158">
    <property type="entry name" value="ZF_CCHC"/>
    <property type="match status" value="1"/>
</dbReference>
<dbReference type="InterPro" id="IPR036875">
    <property type="entry name" value="Znf_CCHC_sf"/>
</dbReference>
<feature type="region of interest" description="Disordered" evidence="2">
    <location>
        <begin position="451"/>
        <end position="484"/>
    </location>
</feature>
<keyword evidence="1" id="KW-0863">Zinc-finger</keyword>
<proteinExistence type="predicted"/>
<feature type="compositionally biased region" description="Polar residues" evidence="2">
    <location>
        <begin position="96"/>
        <end position="119"/>
    </location>
</feature>
<dbReference type="InterPro" id="IPR001878">
    <property type="entry name" value="Znf_CCHC"/>
</dbReference>
<protein>
    <recommendedName>
        <fullName evidence="3">CCHC-type domain-containing protein</fullName>
    </recommendedName>
</protein>
<dbReference type="Pfam" id="PF00098">
    <property type="entry name" value="zf-CCHC"/>
    <property type="match status" value="1"/>
</dbReference>
<keyword evidence="5" id="KW-1185">Reference proteome</keyword>
<dbReference type="EMBL" id="OU896715">
    <property type="protein sequence ID" value="CAG9825658.1"/>
    <property type="molecule type" value="Genomic_DNA"/>
</dbReference>
<evidence type="ECO:0000313" key="4">
    <source>
        <dbReference type="EMBL" id="CAG9825658.1"/>
    </source>
</evidence>
<dbReference type="GO" id="GO:0008270">
    <property type="term" value="F:zinc ion binding"/>
    <property type="evidence" value="ECO:0007669"/>
    <property type="project" value="UniProtKB-KW"/>
</dbReference>
<accession>A0A9N9SPM5</accession>
<evidence type="ECO:0000256" key="2">
    <source>
        <dbReference type="SAM" id="MobiDB-lite"/>
    </source>
</evidence>
<dbReference type="Gene3D" id="4.10.60.10">
    <property type="entry name" value="Zinc finger, CCHC-type"/>
    <property type="match status" value="1"/>
</dbReference>
<name>A0A9N9SPM5_PHACE</name>
<keyword evidence="1" id="KW-0862">Zinc</keyword>
<evidence type="ECO:0000259" key="3">
    <source>
        <dbReference type="PROSITE" id="PS50158"/>
    </source>
</evidence>
<dbReference type="OrthoDB" id="6782564at2759"/>
<dbReference type="Proteomes" id="UP001153737">
    <property type="component" value="Chromosome 9"/>
</dbReference>
<keyword evidence="1" id="KW-0479">Metal-binding</keyword>
<dbReference type="GO" id="GO:0003676">
    <property type="term" value="F:nucleic acid binding"/>
    <property type="evidence" value="ECO:0007669"/>
    <property type="project" value="InterPro"/>
</dbReference>
<reference evidence="4" key="2">
    <citation type="submission" date="2022-10" db="EMBL/GenBank/DDBJ databases">
        <authorList>
            <consortium name="ENA_rothamsted_submissions"/>
            <consortium name="culmorum"/>
            <person name="King R."/>
        </authorList>
    </citation>
    <scope>NUCLEOTIDE SEQUENCE</scope>
</reference>
<feature type="region of interest" description="Disordered" evidence="2">
    <location>
        <begin position="90"/>
        <end position="127"/>
    </location>
</feature>
<dbReference type="SMART" id="SM00343">
    <property type="entry name" value="ZnF_C2HC"/>
    <property type="match status" value="1"/>
</dbReference>
<feature type="region of interest" description="Disordered" evidence="2">
    <location>
        <begin position="159"/>
        <end position="196"/>
    </location>
</feature>
<feature type="domain" description="CCHC-type" evidence="3">
    <location>
        <begin position="32"/>
        <end position="47"/>
    </location>
</feature>
<evidence type="ECO:0000256" key="1">
    <source>
        <dbReference type="PROSITE-ProRule" id="PRU00047"/>
    </source>
</evidence>
<organism evidence="4 5">
    <name type="scientific">Phaedon cochleariae</name>
    <name type="common">Mustard beetle</name>
    <dbReference type="NCBI Taxonomy" id="80249"/>
    <lineage>
        <taxon>Eukaryota</taxon>
        <taxon>Metazoa</taxon>
        <taxon>Ecdysozoa</taxon>
        <taxon>Arthropoda</taxon>
        <taxon>Hexapoda</taxon>
        <taxon>Insecta</taxon>
        <taxon>Pterygota</taxon>
        <taxon>Neoptera</taxon>
        <taxon>Endopterygota</taxon>
        <taxon>Coleoptera</taxon>
        <taxon>Polyphaga</taxon>
        <taxon>Cucujiformia</taxon>
        <taxon>Chrysomeloidea</taxon>
        <taxon>Chrysomelidae</taxon>
        <taxon>Chrysomelinae</taxon>
        <taxon>Chrysomelini</taxon>
        <taxon>Phaedon</taxon>
    </lineage>
</organism>
<reference evidence="4" key="1">
    <citation type="submission" date="2022-01" db="EMBL/GenBank/DDBJ databases">
        <authorList>
            <person name="King R."/>
        </authorList>
    </citation>
    <scope>NUCLEOTIDE SEQUENCE</scope>
</reference>
<sequence length="484" mass="54976">MEKNVKVGRCSKFWSHAHKREQCDGPDRTNGCYRCGESDHRAKECQNQEFCPICMEKGHKTGTARCPAFEEALKKARSGARWRNASMGALADKDAPTTTETNGKVLGRQSTLSASQGENNSRDSKQAHRFAQPSGYIIPDYCGLQDQEVEKSPTIEIATGQNLPEDKKDTTDEENPTCSEEIPTEEEEEPVGGGIFQGNVNTKLEIKKISKEICTTVKTMKERSRKLWELEEEERNESREQTTKAPIADIKGDKDMGIQVDTDLEEIEEIRRETEASEDIRRNLKEANTIEEVQTVIWQDWPAQTYKNTNITTESPLGERKTDLILCTNKENDEEKSINKAFQDRYPELNDEEGEATRTYKLAENSVRLPETGQTMERSIFKINTTAIDQNSEISLDLMKAIQSPENDMTNNERTKATMMITESIDQDGVRKLLEYTLQNTNIEIDIYIPNNNKARPNTKDRQVSTRSTKKKPSMKKEAIIIAS</sequence>
<dbReference type="SUPFAM" id="SSF57756">
    <property type="entry name" value="Retrovirus zinc finger-like domains"/>
    <property type="match status" value="1"/>
</dbReference>
<gene>
    <name evidence="4" type="ORF">PHAECO_LOCUS13007</name>
</gene>